<dbReference type="Gene3D" id="2.50.20.10">
    <property type="entry name" value="Lipoprotein localisation LolA/LolB/LppX"/>
    <property type="match status" value="1"/>
</dbReference>
<sequence length="262" mass="29403">MAVAKLFPSQIRTVAAGAPVAWALCLAILMAAADGPRSYAGQEQTDSAQQPPLLRLLRESRAPYHTVAVQFTQTKRLTILDVTLKSEGMIFFRRPGLIRYEIISPVRSLLLHDTKKAQCYAFTEGRWELLRSPGATAVGRVLRQIGHWIQGDFDTDQKMFLLTVLPWDQGAGCIRLTPRSEGLAEYIQGVSIYVDEGPDYQVRRVVIHESDVDTTELLFGRERRNKPIPEQTFVSPDASEACVDFFRQTQQDDPNDVETPPS</sequence>
<dbReference type="RefSeq" id="WP_349244015.1">
    <property type="nucleotide sequence ID" value="NZ_JASCXX010000005.1"/>
</dbReference>
<proteinExistence type="predicted"/>
<protein>
    <submittedName>
        <fullName evidence="2">Outer membrane lipoprotein carrier protein LolA</fullName>
    </submittedName>
</protein>
<organism evidence="2 3">
    <name type="scientific">Anaerobaca lacustris</name>
    <dbReference type="NCBI Taxonomy" id="3044600"/>
    <lineage>
        <taxon>Bacteria</taxon>
        <taxon>Pseudomonadati</taxon>
        <taxon>Planctomycetota</taxon>
        <taxon>Phycisphaerae</taxon>
        <taxon>Sedimentisphaerales</taxon>
        <taxon>Anaerobacaceae</taxon>
        <taxon>Anaerobaca</taxon>
    </lineage>
</organism>
<dbReference type="CDD" id="cd16325">
    <property type="entry name" value="LolA"/>
    <property type="match status" value="1"/>
</dbReference>
<dbReference type="InterPro" id="IPR004564">
    <property type="entry name" value="OM_lipoprot_carrier_LolA-like"/>
</dbReference>
<evidence type="ECO:0000313" key="2">
    <source>
        <dbReference type="EMBL" id="MDI6448604.1"/>
    </source>
</evidence>
<evidence type="ECO:0000256" key="1">
    <source>
        <dbReference type="ARBA" id="ARBA00022729"/>
    </source>
</evidence>
<keyword evidence="2" id="KW-0449">Lipoprotein</keyword>
<keyword evidence="1" id="KW-0732">Signal</keyword>
<dbReference type="SUPFAM" id="SSF89392">
    <property type="entry name" value="Prokaryotic lipoproteins and lipoprotein localization factors"/>
    <property type="match status" value="1"/>
</dbReference>
<keyword evidence="3" id="KW-1185">Reference proteome</keyword>
<accession>A0AAW6TWF7</accession>
<evidence type="ECO:0000313" key="3">
    <source>
        <dbReference type="Proteomes" id="UP001431776"/>
    </source>
</evidence>
<dbReference type="AlphaFoldDB" id="A0AAW6TWF7"/>
<comment type="caution">
    <text evidence="2">The sequence shown here is derived from an EMBL/GenBank/DDBJ whole genome shotgun (WGS) entry which is preliminary data.</text>
</comment>
<dbReference type="EMBL" id="JASCXX010000005">
    <property type="protein sequence ID" value="MDI6448604.1"/>
    <property type="molecule type" value="Genomic_DNA"/>
</dbReference>
<name>A0AAW6TWF7_9BACT</name>
<dbReference type="InterPro" id="IPR029046">
    <property type="entry name" value="LolA/LolB/LppX"/>
</dbReference>
<gene>
    <name evidence="2" type="ORF">QJ522_06075</name>
</gene>
<dbReference type="Pfam" id="PF03548">
    <property type="entry name" value="LolA"/>
    <property type="match status" value="1"/>
</dbReference>
<dbReference type="Proteomes" id="UP001431776">
    <property type="component" value="Unassembled WGS sequence"/>
</dbReference>
<reference evidence="2" key="1">
    <citation type="submission" date="2023-05" db="EMBL/GenBank/DDBJ databases">
        <title>Anaerotaeda fermentans gen. nov., sp. nov., a novel anaerobic planctomycete of the new family within the order Sedimentisphaerales isolated from Taman Peninsula, Russia.</title>
        <authorList>
            <person name="Khomyakova M.A."/>
            <person name="Merkel A.Y."/>
            <person name="Slobodkin A.I."/>
        </authorList>
    </citation>
    <scope>NUCLEOTIDE SEQUENCE</scope>
    <source>
        <strain evidence="2">M17dextr</strain>
    </source>
</reference>